<keyword evidence="1" id="KW-1133">Transmembrane helix</keyword>
<evidence type="ECO:0000313" key="2">
    <source>
        <dbReference type="EMBL" id="MBW8268961.1"/>
    </source>
</evidence>
<dbReference type="EMBL" id="JAHZUY010000008">
    <property type="protein sequence ID" value="MBW8268961.1"/>
    <property type="molecule type" value="Genomic_DNA"/>
</dbReference>
<organism evidence="2 3">
    <name type="scientific">Caldovatus aquaticus</name>
    <dbReference type="NCBI Taxonomy" id="2865671"/>
    <lineage>
        <taxon>Bacteria</taxon>
        <taxon>Pseudomonadati</taxon>
        <taxon>Pseudomonadota</taxon>
        <taxon>Alphaproteobacteria</taxon>
        <taxon>Acetobacterales</taxon>
        <taxon>Roseomonadaceae</taxon>
        <taxon>Caldovatus</taxon>
    </lineage>
</organism>
<keyword evidence="1" id="KW-0812">Transmembrane</keyword>
<name>A0ABS7F031_9PROT</name>
<keyword evidence="1" id="KW-0472">Membrane</keyword>
<dbReference type="Proteomes" id="UP001519924">
    <property type="component" value="Unassembled WGS sequence"/>
</dbReference>
<feature type="transmembrane region" description="Helical" evidence="1">
    <location>
        <begin position="71"/>
        <end position="92"/>
    </location>
</feature>
<evidence type="ECO:0000313" key="3">
    <source>
        <dbReference type="Proteomes" id="UP001519924"/>
    </source>
</evidence>
<reference evidence="2 3" key="1">
    <citation type="submission" date="2021-08" db="EMBL/GenBank/DDBJ databases">
        <title>Caldovatus sediminis gen. nov., sp. nov., a moderately thermophilic bacterium isolated from a hot spring.</title>
        <authorList>
            <person name="Hu C.-J."/>
            <person name="Li W.-J."/>
            <person name="Xian W.-D."/>
        </authorList>
    </citation>
    <scope>NUCLEOTIDE SEQUENCE [LARGE SCALE GENOMIC DNA]</scope>
    <source>
        <strain evidence="2 3">SYSU G05006</strain>
    </source>
</reference>
<accession>A0ABS7F031</accession>
<feature type="transmembrane region" description="Helical" evidence="1">
    <location>
        <begin position="15"/>
        <end position="34"/>
    </location>
</feature>
<protein>
    <submittedName>
        <fullName evidence="2">Uncharacterized protein</fullName>
    </submittedName>
</protein>
<feature type="transmembrane region" description="Helical" evidence="1">
    <location>
        <begin position="132"/>
        <end position="148"/>
    </location>
</feature>
<sequence>MVTSLLESLGLGALWPWRAAFVAGLAALAWGLVFRLAGGGRRGWSAAAAAVGLCAGWLSVLPPVAASPRQLVERLPLLVLAAFAGGLAVEALRSLWPRLAAAVLPACGVLAMLGCGWWMAGAPVAQADLWRAAPVAAGVAAGAGLALWRLRDAWRAAAVAAALAAGLWAGRAAAGPGVLLAVAALLASAGAALAVRAADLGVAARGTLALGLAALAALPVLARGRAADWAAAAAPALAMLLGPAIGGRLPGRRLGPAIGWVAAAAPAVVAAAFAASRIP</sequence>
<proteinExistence type="predicted"/>
<feature type="transmembrane region" description="Helical" evidence="1">
    <location>
        <begin position="99"/>
        <end position="120"/>
    </location>
</feature>
<feature type="transmembrane region" description="Helical" evidence="1">
    <location>
        <begin position="227"/>
        <end position="245"/>
    </location>
</feature>
<dbReference type="RefSeq" id="WP_220116554.1">
    <property type="nucleotide sequence ID" value="NZ_JAHZUY010000008.1"/>
</dbReference>
<gene>
    <name evidence="2" type="ORF">K1J50_05620</name>
</gene>
<evidence type="ECO:0000256" key="1">
    <source>
        <dbReference type="SAM" id="Phobius"/>
    </source>
</evidence>
<feature type="transmembrane region" description="Helical" evidence="1">
    <location>
        <begin position="46"/>
        <end position="65"/>
    </location>
</feature>
<feature type="transmembrane region" description="Helical" evidence="1">
    <location>
        <begin position="257"/>
        <end position="278"/>
    </location>
</feature>
<keyword evidence="3" id="KW-1185">Reference proteome</keyword>
<feature type="transmembrane region" description="Helical" evidence="1">
    <location>
        <begin position="202"/>
        <end position="221"/>
    </location>
</feature>
<comment type="caution">
    <text evidence="2">The sequence shown here is derived from an EMBL/GenBank/DDBJ whole genome shotgun (WGS) entry which is preliminary data.</text>
</comment>